<keyword evidence="2" id="KW-1133">Transmembrane helix</keyword>
<dbReference type="Proteomes" id="UP001163846">
    <property type="component" value="Unassembled WGS sequence"/>
</dbReference>
<name>A0AA38U544_9AGAR</name>
<evidence type="ECO:0000313" key="4">
    <source>
        <dbReference type="Proteomes" id="UP001163846"/>
    </source>
</evidence>
<comment type="caution">
    <text evidence="3">The sequence shown here is derived from an EMBL/GenBank/DDBJ whole genome shotgun (WGS) entry which is preliminary data.</text>
</comment>
<reference evidence="3" key="1">
    <citation type="submission" date="2022-08" db="EMBL/GenBank/DDBJ databases">
        <authorList>
            <consortium name="DOE Joint Genome Institute"/>
            <person name="Min B."/>
            <person name="Riley R."/>
            <person name="Sierra-Patev S."/>
            <person name="Naranjo-Ortiz M."/>
            <person name="Looney B."/>
            <person name="Konkel Z."/>
            <person name="Slot J.C."/>
            <person name="Sakamoto Y."/>
            <person name="Steenwyk J.L."/>
            <person name="Rokas A."/>
            <person name="Carro J."/>
            <person name="Camarero S."/>
            <person name="Ferreira P."/>
            <person name="Molpeceres G."/>
            <person name="Ruiz-Duenas F.J."/>
            <person name="Serrano A."/>
            <person name="Henrissat B."/>
            <person name="Drula E."/>
            <person name="Hughes K.W."/>
            <person name="Mata J.L."/>
            <person name="Ishikawa N.K."/>
            <person name="Vargas-Isla R."/>
            <person name="Ushijima S."/>
            <person name="Smith C.A."/>
            <person name="Ahrendt S."/>
            <person name="Andreopoulos W."/>
            <person name="He G."/>
            <person name="Labutti K."/>
            <person name="Lipzen A."/>
            <person name="Ng V."/>
            <person name="Sandor L."/>
            <person name="Barry K."/>
            <person name="Martinez A.T."/>
            <person name="Xiao Y."/>
            <person name="Gibbons J.G."/>
            <person name="Terashima K."/>
            <person name="Hibbett D.S."/>
            <person name="Grigoriev I.V."/>
        </authorList>
    </citation>
    <scope>NUCLEOTIDE SEQUENCE</scope>
    <source>
        <strain evidence="3">TFB9207</strain>
    </source>
</reference>
<keyword evidence="4" id="KW-1185">Reference proteome</keyword>
<protein>
    <submittedName>
        <fullName evidence="3">Uncharacterized protein</fullName>
    </submittedName>
</protein>
<organism evidence="3 4">
    <name type="scientific">Lentinula raphanica</name>
    <dbReference type="NCBI Taxonomy" id="153919"/>
    <lineage>
        <taxon>Eukaryota</taxon>
        <taxon>Fungi</taxon>
        <taxon>Dikarya</taxon>
        <taxon>Basidiomycota</taxon>
        <taxon>Agaricomycotina</taxon>
        <taxon>Agaricomycetes</taxon>
        <taxon>Agaricomycetidae</taxon>
        <taxon>Agaricales</taxon>
        <taxon>Marasmiineae</taxon>
        <taxon>Omphalotaceae</taxon>
        <taxon>Lentinula</taxon>
    </lineage>
</organism>
<feature type="region of interest" description="Disordered" evidence="1">
    <location>
        <begin position="1"/>
        <end position="30"/>
    </location>
</feature>
<keyword evidence="2" id="KW-0472">Membrane</keyword>
<evidence type="ECO:0000256" key="1">
    <source>
        <dbReference type="SAM" id="MobiDB-lite"/>
    </source>
</evidence>
<keyword evidence="2" id="KW-0812">Transmembrane</keyword>
<gene>
    <name evidence="3" type="ORF">F5878DRAFT_455055</name>
</gene>
<feature type="transmembrane region" description="Helical" evidence="2">
    <location>
        <begin position="59"/>
        <end position="81"/>
    </location>
</feature>
<feature type="compositionally biased region" description="Polar residues" evidence="1">
    <location>
        <begin position="1"/>
        <end position="24"/>
    </location>
</feature>
<dbReference type="EMBL" id="MU806929">
    <property type="protein sequence ID" value="KAJ3832529.1"/>
    <property type="molecule type" value="Genomic_DNA"/>
</dbReference>
<sequence>MRSCQNATRGSHTPQPQTKSSPTVTDVHGRPRLFGANSTIILTNPHCLSLSIPLPLSTYPFFFFLFLRSTVFLASYVLFIFNRRRQIAS</sequence>
<proteinExistence type="predicted"/>
<dbReference type="AlphaFoldDB" id="A0AA38U544"/>
<evidence type="ECO:0000313" key="3">
    <source>
        <dbReference type="EMBL" id="KAJ3832529.1"/>
    </source>
</evidence>
<accession>A0AA38U544</accession>
<evidence type="ECO:0000256" key="2">
    <source>
        <dbReference type="SAM" id="Phobius"/>
    </source>
</evidence>